<dbReference type="InterPro" id="IPR016130">
    <property type="entry name" value="Tyr_Pase_AS"/>
</dbReference>
<sequence>MTAQKNKHGLLAIKELENILDTCKLDLNPVDEVWPNLYIGNVAIAQNRNALKKMGITHVLNAAHSKQGSIGDQSYYGSTIVYYGIPAEDSSSFDLSVYFKLASDFIHKALRKKNDLEELFVSREVYNYTPFKKRNSLQRHICGLAVDNVPDQGEKSRQSENEGKKRATGCKMVAARDKPMLYSMGITHIVNAASGPPHVNTGPRFYRDMDIDYFGVEADDSSDFIISVFFYPTARFIRAALSKNGRVFVHCLMGVSRSATLVLAFLMICEDLTLMEAIKAVRQHRDICPNPGFLNQLRHLDMSLVRERKKKLEAYKLKAPKDKPLASQMQAVYETPSISDLQCLLLTNRQPFGPVSLIWPGLYIGDESAARDKGLLADLGITHIVNCADGPHRINTGAQFYSDMSISYCGVEASDHPQFDLSQYFCSTASFIKAALTQNGKSDFLDLFLTNFVSDCIEIKISRAKE</sequence>
<accession>A0A498N0M3</accession>
<comment type="caution">
    <text evidence="9">The sequence shown here is derived from an EMBL/GenBank/DDBJ whole genome shotgun (WGS) entry which is preliminary data.</text>
</comment>
<dbReference type="GO" id="GO:0004722">
    <property type="term" value="F:protein serine/threonine phosphatase activity"/>
    <property type="evidence" value="ECO:0007669"/>
    <property type="project" value="UniProtKB-EC"/>
</dbReference>
<comment type="catalytic activity">
    <reaction evidence="5">
        <text>O-phospho-L-threonyl-[protein] + H2O = L-threonyl-[protein] + phosphate</text>
        <dbReference type="Rhea" id="RHEA:47004"/>
        <dbReference type="Rhea" id="RHEA-COMP:11060"/>
        <dbReference type="Rhea" id="RHEA-COMP:11605"/>
        <dbReference type="ChEBI" id="CHEBI:15377"/>
        <dbReference type="ChEBI" id="CHEBI:30013"/>
        <dbReference type="ChEBI" id="CHEBI:43474"/>
        <dbReference type="ChEBI" id="CHEBI:61977"/>
        <dbReference type="EC" id="3.1.3.16"/>
    </reaction>
</comment>
<comment type="similarity">
    <text evidence="1">Belongs to the protein-tyrosine phosphatase family. Non-receptor class dual specificity subfamily.</text>
</comment>
<name>A0A498N0M3_LABRO</name>
<evidence type="ECO:0000259" key="7">
    <source>
        <dbReference type="PROSITE" id="PS50056"/>
    </source>
</evidence>
<keyword evidence="2" id="KW-0378">Hydrolase</keyword>
<dbReference type="AlphaFoldDB" id="A0A498N0M3"/>
<evidence type="ECO:0000256" key="1">
    <source>
        <dbReference type="ARBA" id="ARBA00008601"/>
    </source>
</evidence>
<evidence type="ECO:0000256" key="3">
    <source>
        <dbReference type="ARBA" id="ARBA00022912"/>
    </source>
</evidence>
<dbReference type="Pfam" id="PF00782">
    <property type="entry name" value="DSPc"/>
    <property type="match status" value="1"/>
</dbReference>
<dbReference type="GO" id="GO:0043409">
    <property type="term" value="P:negative regulation of MAPK cascade"/>
    <property type="evidence" value="ECO:0007669"/>
    <property type="project" value="TreeGrafter"/>
</dbReference>
<dbReference type="EMBL" id="QBIY01012374">
    <property type="protein sequence ID" value="RXN25444.1"/>
    <property type="molecule type" value="Genomic_DNA"/>
</dbReference>
<evidence type="ECO:0007829" key="11">
    <source>
        <dbReference type="PeptideAtlas" id="A0A498N0M3"/>
    </source>
</evidence>
<protein>
    <submittedName>
        <fullName evidence="9">Dual specificity phosphatase 13 isoform B-like protein</fullName>
    </submittedName>
</protein>
<dbReference type="GO" id="GO:0005737">
    <property type="term" value="C:cytoplasm"/>
    <property type="evidence" value="ECO:0007669"/>
    <property type="project" value="TreeGrafter"/>
</dbReference>
<comment type="catalytic activity">
    <reaction evidence="4">
        <text>O-phospho-L-seryl-[protein] + H2O = L-seryl-[protein] + phosphate</text>
        <dbReference type="Rhea" id="RHEA:20629"/>
        <dbReference type="Rhea" id="RHEA-COMP:9863"/>
        <dbReference type="Rhea" id="RHEA-COMP:11604"/>
        <dbReference type="ChEBI" id="CHEBI:15377"/>
        <dbReference type="ChEBI" id="CHEBI:29999"/>
        <dbReference type="ChEBI" id="CHEBI:43474"/>
        <dbReference type="ChEBI" id="CHEBI:83421"/>
        <dbReference type="EC" id="3.1.3.16"/>
    </reaction>
</comment>
<reference evidence="9 10" key="1">
    <citation type="submission" date="2018-03" db="EMBL/GenBank/DDBJ databases">
        <title>Draft genome sequence of Rohu Carp (Labeo rohita).</title>
        <authorList>
            <person name="Das P."/>
            <person name="Kushwaha B."/>
            <person name="Joshi C.G."/>
            <person name="Kumar D."/>
            <person name="Nagpure N.S."/>
            <person name="Sahoo L."/>
            <person name="Das S.P."/>
            <person name="Bit A."/>
            <person name="Patnaik S."/>
            <person name="Meher P.K."/>
            <person name="Jayasankar P."/>
            <person name="Koringa P.G."/>
            <person name="Patel N.V."/>
            <person name="Hinsu A.T."/>
            <person name="Kumar R."/>
            <person name="Pandey M."/>
            <person name="Agarwal S."/>
            <person name="Srivastava S."/>
            <person name="Singh M."/>
            <person name="Iquebal M.A."/>
            <person name="Jaiswal S."/>
            <person name="Angadi U.B."/>
            <person name="Kumar N."/>
            <person name="Raza M."/>
            <person name="Shah T.M."/>
            <person name="Rai A."/>
            <person name="Jena J.K."/>
        </authorList>
    </citation>
    <scope>NUCLEOTIDE SEQUENCE [LARGE SCALE GENOMIC DNA]</scope>
    <source>
        <strain evidence="9">DASCIFA01</strain>
        <tissue evidence="9">Testis</tissue>
    </source>
</reference>
<dbReference type="InterPro" id="IPR000340">
    <property type="entry name" value="Dual-sp_phosphatase_cat-dom"/>
</dbReference>
<dbReference type="InterPro" id="IPR000387">
    <property type="entry name" value="Tyr_Pase_dom"/>
</dbReference>
<evidence type="ECO:0000313" key="9">
    <source>
        <dbReference type="EMBL" id="RXN27819.1"/>
    </source>
</evidence>
<dbReference type="InterPro" id="IPR020405">
    <property type="entry name" value="Atypical_DUSP_subfamA"/>
</dbReference>
<dbReference type="Proteomes" id="UP000290572">
    <property type="component" value="Unassembled WGS sequence"/>
</dbReference>
<keyword evidence="11" id="KW-1267">Proteomics identification</keyword>
<dbReference type="SMART" id="SM00195">
    <property type="entry name" value="DSPc"/>
    <property type="match status" value="1"/>
</dbReference>
<evidence type="ECO:0000256" key="4">
    <source>
        <dbReference type="ARBA" id="ARBA00047761"/>
    </source>
</evidence>
<organism evidence="9 10">
    <name type="scientific">Labeo rohita</name>
    <name type="common">Indian major carp</name>
    <name type="synonym">Cyprinus rohita</name>
    <dbReference type="NCBI Taxonomy" id="84645"/>
    <lineage>
        <taxon>Eukaryota</taxon>
        <taxon>Metazoa</taxon>
        <taxon>Chordata</taxon>
        <taxon>Craniata</taxon>
        <taxon>Vertebrata</taxon>
        <taxon>Euteleostomi</taxon>
        <taxon>Actinopterygii</taxon>
        <taxon>Neopterygii</taxon>
        <taxon>Teleostei</taxon>
        <taxon>Ostariophysi</taxon>
        <taxon>Cypriniformes</taxon>
        <taxon>Cyprinidae</taxon>
        <taxon>Labeoninae</taxon>
        <taxon>Labeonini</taxon>
        <taxon>Labeo</taxon>
    </lineage>
</organism>
<dbReference type="PRINTS" id="PR01909">
    <property type="entry name" value="ADSPHPHTASEA"/>
</dbReference>
<dbReference type="GO" id="GO:0033549">
    <property type="term" value="F:MAP kinase phosphatase activity"/>
    <property type="evidence" value="ECO:0007669"/>
    <property type="project" value="TreeGrafter"/>
</dbReference>
<keyword evidence="10" id="KW-1185">Reference proteome</keyword>
<dbReference type="PANTHER" id="PTHR45682">
    <property type="entry name" value="AGAP008228-PA"/>
    <property type="match status" value="1"/>
</dbReference>
<dbReference type="PROSITE" id="PS50054">
    <property type="entry name" value="TYR_PHOSPHATASE_DUAL"/>
    <property type="match status" value="1"/>
</dbReference>
<dbReference type="SUPFAM" id="SSF52799">
    <property type="entry name" value="(Phosphotyrosine protein) phosphatases II"/>
    <property type="match status" value="3"/>
</dbReference>
<dbReference type="GO" id="GO:0008138">
    <property type="term" value="F:protein tyrosine/serine/threonine phosphatase activity"/>
    <property type="evidence" value="ECO:0007669"/>
    <property type="project" value="InterPro"/>
</dbReference>
<evidence type="ECO:0000256" key="2">
    <source>
        <dbReference type="ARBA" id="ARBA00022801"/>
    </source>
</evidence>
<dbReference type="InterPro" id="IPR029021">
    <property type="entry name" value="Prot-tyrosine_phosphatase-like"/>
</dbReference>
<dbReference type="PROSITE" id="PS50056">
    <property type="entry name" value="TYR_PHOSPHATASE_2"/>
    <property type="match status" value="1"/>
</dbReference>
<gene>
    <name evidence="9" type="ORF">ROHU_019828</name>
    <name evidence="8" type="ORF">ROHU_021515</name>
</gene>
<feature type="domain" description="Tyrosine-protein phosphatase" evidence="6">
    <location>
        <begin position="154"/>
        <end position="306"/>
    </location>
</feature>
<dbReference type="EMBL" id="QBIY01011962">
    <property type="protein sequence ID" value="RXN27819.1"/>
    <property type="molecule type" value="Genomic_DNA"/>
</dbReference>
<dbReference type="STRING" id="84645.A0A498N0M3"/>
<evidence type="ECO:0000259" key="6">
    <source>
        <dbReference type="PROSITE" id="PS50054"/>
    </source>
</evidence>
<dbReference type="InterPro" id="IPR020422">
    <property type="entry name" value="TYR_PHOSPHATASE_DUAL_dom"/>
</dbReference>
<evidence type="ECO:0000313" key="8">
    <source>
        <dbReference type="EMBL" id="RXN25444.1"/>
    </source>
</evidence>
<feature type="domain" description="Tyrosine specific protein phosphatases" evidence="7">
    <location>
        <begin position="228"/>
        <end position="285"/>
    </location>
</feature>
<keyword evidence="3" id="KW-0904">Protein phosphatase</keyword>
<dbReference type="PANTHER" id="PTHR45682:SF10">
    <property type="entry name" value="DUAL SPECIFICITY PROTEIN PHOSPHATASE 13 ISOFORM B"/>
    <property type="match status" value="1"/>
</dbReference>
<evidence type="ECO:0000256" key="5">
    <source>
        <dbReference type="ARBA" id="ARBA00048336"/>
    </source>
</evidence>
<proteinExistence type="evidence at protein level"/>
<dbReference type="PROSITE" id="PS00383">
    <property type="entry name" value="TYR_PHOSPHATASE_1"/>
    <property type="match status" value="1"/>
</dbReference>
<dbReference type="PRINTS" id="PR01908">
    <property type="entry name" value="ADSPHPHTASE"/>
</dbReference>
<evidence type="ECO:0000313" key="10">
    <source>
        <dbReference type="Proteomes" id="UP000290572"/>
    </source>
</evidence>
<dbReference type="Gene3D" id="3.90.190.10">
    <property type="entry name" value="Protein tyrosine phosphatase superfamily"/>
    <property type="match status" value="3"/>
</dbReference>